<comment type="caution">
    <text evidence="1">The sequence shown here is derived from an EMBL/GenBank/DDBJ whole genome shotgun (WGS) entry which is preliminary data.</text>
</comment>
<gene>
    <name evidence="1" type="ORF">I4F81_012184</name>
</gene>
<organism evidence="1 2">
    <name type="scientific">Pyropia yezoensis</name>
    <name type="common">Susabi-nori</name>
    <name type="synonym">Porphyra yezoensis</name>
    <dbReference type="NCBI Taxonomy" id="2788"/>
    <lineage>
        <taxon>Eukaryota</taxon>
        <taxon>Rhodophyta</taxon>
        <taxon>Bangiophyceae</taxon>
        <taxon>Bangiales</taxon>
        <taxon>Bangiaceae</taxon>
        <taxon>Pyropia</taxon>
    </lineage>
</organism>
<reference evidence="1" key="1">
    <citation type="submission" date="2019-11" db="EMBL/GenBank/DDBJ databases">
        <title>Nori genome reveals adaptations in red seaweeds to the harsh intertidal environment.</title>
        <authorList>
            <person name="Wang D."/>
            <person name="Mao Y."/>
        </authorList>
    </citation>
    <scope>NUCLEOTIDE SEQUENCE</scope>
    <source>
        <tissue evidence="1">Gametophyte</tissue>
    </source>
</reference>
<dbReference type="Proteomes" id="UP000798662">
    <property type="component" value="Chromosome 3"/>
</dbReference>
<evidence type="ECO:0000313" key="1">
    <source>
        <dbReference type="EMBL" id="KAK1869717.1"/>
    </source>
</evidence>
<dbReference type="EMBL" id="CM020620">
    <property type="protein sequence ID" value="KAK1869717.1"/>
    <property type="molecule type" value="Genomic_DNA"/>
</dbReference>
<name>A0ACC3CHQ9_PYRYE</name>
<accession>A0ACC3CHQ9</accession>
<evidence type="ECO:0000313" key="2">
    <source>
        <dbReference type="Proteomes" id="UP000798662"/>
    </source>
</evidence>
<protein>
    <submittedName>
        <fullName evidence="1">Uncharacterized protein</fullName>
    </submittedName>
</protein>
<keyword evidence="2" id="KW-1185">Reference proteome</keyword>
<sequence>MVDGGPFLPPGGRSPPTAFVLIPPSFLGTPVGAPPACRSHTAAPPPPRRQGTVGGGGNGGAAPITMIRGFPNPSSVTGGGAGGGAGGERVIDQLVDFPSVFTFKVVGHRQGDFVTDITDLVAGVTGVTREDVRVSVRDTPNGKWRSITLKAPCNTADNVYAVYDALDRDPRVLFKF</sequence>
<proteinExistence type="predicted"/>